<comment type="function">
    <text evidence="5">Attaches a formyl group to the free amino group of methionyl-tRNA(fMet). The formyl group appears to play a dual role in the initiator identity of N-formylmethionyl-tRNA by promoting its recognition by IF2 and preventing the misappropriation of this tRNA by the elongation apparatus.</text>
</comment>
<dbReference type="HAMAP" id="MF_00182">
    <property type="entry name" value="Formyl_trans"/>
    <property type="match status" value="1"/>
</dbReference>
<evidence type="ECO:0000259" key="7">
    <source>
        <dbReference type="Pfam" id="PF02911"/>
    </source>
</evidence>
<organism evidence="8 9">
    <name type="scientific">Terricaulis silvestris</name>
    <dbReference type="NCBI Taxonomy" id="2686094"/>
    <lineage>
        <taxon>Bacteria</taxon>
        <taxon>Pseudomonadati</taxon>
        <taxon>Pseudomonadota</taxon>
        <taxon>Alphaproteobacteria</taxon>
        <taxon>Caulobacterales</taxon>
        <taxon>Caulobacteraceae</taxon>
        <taxon>Terricaulis</taxon>
    </lineage>
</organism>
<dbReference type="InterPro" id="IPR036477">
    <property type="entry name" value="Formyl_transf_N_sf"/>
</dbReference>
<dbReference type="GO" id="GO:0004479">
    <property type="term" value="F:methionyl-tRNA formyltransferase activity"/>
    <property type="evidence" value="ECO:0007669"/>
    <property type="project" value="UniProtKB-UniRule"/>
</dbReference>
<dbReference type="Proteomes" id="UP000431269">
    <property type="component" value="Chromosome"/>
</dbReference>
<comment type="catalytic activity">
    <reaction evidence="5">
        <text>L-methionyl-tRNA(fMet) + (6R)-10-formyltetrahydrofolate = N-formyl-L-methionyl-tRNA(fMet) + (6S)-5,6,7,8-tetrahydrofolate + H(+)</text>
        <dbReference type="Rhea" id="RHEA:24380"/>
        <dbReference type="Rhea" id="RHEA-COMP:9952"/>
        <dbReference type="Rhea" id="RHEA-COMP:9953"/>
        <dbReference type="ChEBI" id="CHEBI:15378"/>
        <dbReference type="ChEBI" id="CHEBI:57453"/>
        <dbReference type="ChEBI" id="CHEBI:78530"/>
        <dbReference type="ChEBI" id="CHEBI:78844"/>
        <dbReference type="ChEBI" id="CHEBI:195366"/>
        <dbReference type="EC" id="2.1.2.9"/>
    </reaction>
</comment>
<evidence type="ECO:0000313" key="8">
    <source>
        <dbReference type="EMBL" id="QGZ94428.1"/>
    </source>
</evidence>
<dbReference type="SUPFAM" id="SSF50486">
    <property type="entry name" value="FMT C-terminal domain-like"/>
    <property type="match status" value="1"/>
</dbReference>
<dbReference type="InterPro" id="IPR044135">
    <property type="entry name" value="Met-tRNA-FMT_C"/>
</dbReference>
<dbReference type="PANTHER" id="PTHR11138:SF5">
    <property type="entry name" value="METHIONYL-TRNA FORMYLTRANSFERASE, MITOCHONDRIAL"/>
    <property type="match status" value="1"/>
</dbReference>
<feature type="binding site" evidence="5">
    <location>
        <begin position="111"/>
        <end position="114"/>
    </location>
    <ligand>
        <name>(6S)-5,6,7,8-tetrahydrofolate</name>
        <dbReference type="ChEBI" id="CHEBI:57453"/>
    </ligand>
</feature>
<dbReference type="InterPro" id="IPR005794">
    <property type="entry name" value="Fmt"/>
</dbReference>
<evidence type="ECO:0000256" key="2">
    <source>
        <dbReference type="ARBA" id="ARBA00012261"/>
    </source>
</evidence>
<proteinExistence type="inferred from homology"/>
<dbReference type="InterPro" id="IPR005793">
    <property type="entry name" value="Formyl_trans_C"/>
</dbReference>
<evidence type="ECO:0000256" key="3">
    <source>
        <dbReference type="ARBA" id="ARBA00022679"/>
    </source>
</evidence>
<protein>
    <recommendedName>
        <fullName evidence="2 5">Methionyl-tRNA formyltransferase</fullName>
        <ecNumber evidence="2 5">2.1.2.9</ecNumber>
    </recommendedName>
</protein>
<dbReference type="KEGG" id="tsv:DSM104635_01246"/>
<dbReference type="Gene3D" id="3.40.50.12230">
    <property type="match status" value="1"/>
</dbReference>
<dbReference type="SUPFAM" id="SSF53328">
    <property type="entry name" value="Formyltransferase"/>
    <property type="match status" value="1"/>
</dbReference>
<keyword evidence="9" id="KW-1185">Reference proteome</keyword>
<keyword evidence="3 5" id="KW-0808">Transferase</keyword>
<evidence type="ECO:0000256" key="4">
    <source>
        <dbReference type="ARBA" id="ARBA00022917"/>
    </source>
</evidence>
<dbReference type="Pfam" id="PF02911">
    <property type="entry name" value="Formyl_trans_C"/>
    <property type="match status" value="1"/>
</dbReference>
<dbReference type="EC" id="2.1.2.9" evidence="2 5"/>
<feature type="domain" description="Formyl transferase C-terminal" evidence="7">
    <location>
        <begin position="205"/>
        <end position="297"/>
    </location>
</feature>
<evidence type="ECO:0000259" key="6">
    <source>
        <dbReference type="Pfam" id="PF00551"/>
    </source>
</evidence>
<dbReference type="InterPro" id="IPR002376">
    <property type="entry name" value="Formyl_transf_N"/>
</dbReference>
<evidence type="ECO:0000256" key="1">
    <source>
        <dbReference type="ARBA" id="ARBA00010699"/>
    </source>
</evidence>
<reference evidence="9" key="1">
    <citation type="submission" date="2019-12" db="EMBL/GenBank/DDBJ databases">
        <title>Complete genome of Terracaulis silvestris 0127_4.</title>
        <authorList>
            <person name="Vieira S."/>
            <person name="Riedel T."/>
            <person name="Sproer C."/>
            <person name="Pascual J."/>
            <person name="Boedeker C."/>
            <person name="Overmann J."/>
        </authorList>
    </citation>
    <scope>NUCLEOTIDE SEQUENCE [LARGE SCALE GENOMIC DNA]</scope>
    <source>
        <strain evidence="9">0127_4</strain>
    </source>
</reference>
<evidence type="ECO:0000256" key="5">
    <source>
        <dbReference type="HAMAP-Rule" id="MF_00182"/>
    </source>
</evidence>
<dbReference type="NCBIfam" id="TIGR00460">
    <property type="entry name" value="fmt"/>
    <property type="match status" value="1"/>
</dbReference>
<dbReference type="InterPro" id="IPR011034">
    <property type="entry name" value="Formyl_transferase-like_C_sf"/>
</dbReference>
<evidence type="ECO:0000313" key="9">
    <source>
        <dbReference type="Proteomes" id="UP000431269"/>
    </source>
</evidence>
<keyword evidence="4 5" id="KW-0648">Protein biosynthesis</keyword>
<sequence>MSLRLAFMGSPTFALPALEALLDADHEVACVYSQPPRPAGRGKQERQTPVHAFAASRGIEVRTPKSLKRAEEQETFAALQLDAVIVVAYGLILPKPVLEAPRLGAFNLHGSLLPRWRGAAPIQRAIMAGDRVTGVQVMRMEEGLDTGPVLATAETPIDAEDNSSTLHDRLAGLGAGLLIDTLDKLERGEARETPQGEEGVTYAHKITPAEARIDWTRPAREVDCMIRGLSPHPGAWFELGGARIKVLHSRLGWGEGEPGEALDDELLIACGSGAVRLLTVQREGRAPLAAEAYLRGAPVSAGIRLR</sequence>
<feature type="domain" description="Formyl transferase N-terminal" evidence="6">
    <location>
        <begin position="4"/>
        <end position="181"/>
    </location>
</feature>
<dbReference type="CDD" id="cd08646">
    <property type="entry name" value="FMT_core_Met-tRNA-FMT_N"/>
    <property type="match status" value="1"/>
</dbReference>
<accession>A0A6I6MM80</accession>
<dbReference type="CDD" id="cd08704">
    <property type="entry name" value="Met_tRNA_FMT_C"/>
    <property type="match status" value="1"/>
</dbReference>
<dbReference type="GO" id="GO:0005829">
    <property type="term" value="C:cytosol"/>
    <property type="evidence" value="ECO:0007669"/>
    <property type="project" value="TreeGrafter"/>
</dbReference>
<dbReference type="PANTHER" id="PTHR11138">
    <property type="entry name" value="METHIONYL-TRNA FORMYLTRANSFERASE"/>
    <property type="match status" value="1"/>
</dbReference>
<name>A0A6I6MM80_9CAUL</name>
<dbReference type="Pfam" id="PF00551">
    <property type="entry name" value="Formyl_trans_N"/>
    <property type="match status" value="1"/>
</dbReference>
<comment type="similarity">
    <text evidence="1 5">Belongs to the Fmt family.</text>
</comment>
<gene>
    <name evidence="5 8" type="primary">fmt</name>
    <name evidence="8" type="ORF">DSM104635_01246</name>
</gene>
<dbReference type="EMBL" id="CP047045">
    <property type="protein sequence ID" value="QGZ94428.1"/>
    <property type="molecule type" value="Genomic_DNA"/>
</dbReference>
<dbReference type="InterPro" id="IPR041711">
    <property type="entry name" value="Met-tRNA-FMT_N"/>
</dbReference>
<dbReference type="AlphaFoldDB" id="A0A6I6MM80"/>
<dbReference type="RefSeq" id="WP_158765367.1">
    <property type="nucleotide sequence ID" value="NZ_CP047045.1"/>
</dbReference>